<sequence>MPGWLRWMFAAVLRGGRAALLTALVGQAAMAGQGSRGDTSDIQVAKAMACGTDPLTGQPLPCLRQLEEKAEGGGMSMPSISTIGYALAAGGGLRCWCRRAAGDPHRMTSRKPREERALRLIPRLQHRR</sequence>
<evidence type="ECO:0000313" key="2">
    <source>
        <dbReference type="EMBL" id="AVY95131.1"/>
    </source>
</evidence>
<gene>
    <name evidence="2" type="ORF">DAI18_14580</name>
</gene>
<keyword evidence="1" id="KW-0732">Signal</keyword>
<feature type="signal peptide" evidence="1">
    <location>
        <begin position="1"/>
        <end position="31"/>
    </location>
</feature>
<feature type="chain" id="PRO_5015516006" description="ESPR domain-containing protein" evidence="1">
    <location>
        <begin position="32"/>
        <end position="128"/>
    </location>
</feature>
<protein>
    <recommendedName>
        <fullName evidence="4">ESPR domain-containing protein</fullName>
    </recommendedName>
</protein>
<keyword evidence="3" id="KW-1185">Reference proteome</keyword>
<name>A0A2S0PCP4_9NEIS</name>
<dbReference type="EMBL" id="CP028519">
    <property type="protein sequence ID" value="AVY95131.1"/>
    <property type="molecule type" value="Genomic_DNA"/>
</dbReference>
<proteinExistence type="predicted"/>
<dbReference type="AlphaFoldDB" id="A0A2S0PCP4"/>
<accession>A0A2S0PCP4</accession>
<evidence type="ECO:0000313" key="3">
    <source>
        <dbReference type="Proteomes" id="UP000244173"/>
    </source>
</evidence>
<dbReference type="KEGG" id="maer:DAI18_14580"/>
<dbReference type="Proteomes" id="UP000244173">
    <property type="component" value="Chromosome"/>
</dbReference>
<evidence type="ECO:0000256" key="1">
    <source>
        <dbReference type="SAM" id="SignalP"/>
    </source>
</evidence>
<organism evidence="2 3">
    <name type="scientific">Microvirgula aerodenitrificans</name>
    <dbReference type="NCBI Taxonomy" id="57480"/>
    <lineage>
        <taxon>Bacteria</taxon>
        <taxon>Pseudomonadati</taxon>
        <taxon>Pseudomonadota</taxon>
        <taxon>Betaproteobacteria</taxon>
        <taxon>Neisseriales</taxon>
        <taxon>Aquaspirillaceae</taxon>
        <taxon>Microvirgula</taxon>
    </lineage>
</organism>
<reference evidence="2 3" key="1">
    <citation type="submission" date="2018-04" db="EMBL/GenBank/DDBJ databases">
        <title>Denitrifier Microvirgula.</title>
        <authorList>
            <person name="Anderson E."/>
            <person name="Jang J."/>
            <person name="Ishii S."/>
        </authorList>
    </citation>
    <scope>NUCLEOTIDE SEQUENCE [LARGE SCALE GENOMIC DNA]</scope>
    <source>
        <strain evidence="2 3">BE2.4</strain>
    </source>
</reference>
<evidence type="ECO:0008006" key="4">
    <source>
        <dbReference type="Google" id="ProtNLM"/>
    </source>
</evidence>